<reference evidence="1" key="1">
    <citation type="submission" date="2002-01" db="EMBL/GenBank/DDBJ databases">
        <title>Oryza sativa nipponbare(GA3) genomic DNA, chromosome 8, PAC clone:P0524F03.</title>
        <authorList>
            <person name="Sasaki T."/>
            <person name="Matsumoto T."/>
            <person name="Yamamoto K."/>
        </authorList>
    </citation>
    <scope>NUCLEOTIDE SEQUENCE</scope>
</reference>
<evidence type="ECO:0000313" key="1">
    <source>
        <dbReference type="EMBL" id="BAD09891.1"/>
    </source>
</evidence>
<gene>
    <name evidence="1" type="ORF">P0524F03.35</name>
    <name evidence="2" type="ORF">P0528B09.8</name>
</gene>
<reference evidence="2" key="2">
    <citation type="submission" date="2002-01" db="EMBL/GenBank/DDBJ databases">
        <title>Oryza sativa nipponbare(GA3) genomic DNA, chromosome 8, PAC clone:P0528B09.</title>
        <authorList>
            <person name="Sasaki T."/>
            <person name="Matsumoto T."/>
            <person name="Yamamoto K."/>
        </authorList>
    </citation>
    <scope>NUCLEOTIDE SEQUENCE</scope>
</reference>
<reference evidence="3" key="4">
    <citation type="journal article" date="2008" name="Nucleic Acids Res.">
        <title>The rice annotation project database (RAP-DB): 2008 update.</title>
        <authorList>
            <consortium name="The rice annotation project (RAP)"/>
        </authorList>
    </citation>
    <scope>GENOME REANNOTATION</scope>
    <source>
        <strain evidence="3">cv. Nipponbare</strain>
    </source>
</reference>
<sequence>MESEGFHKIMAYFPDNLVNLPPVPDEPHCVGTITTAATILALPLMVELDAYVHYIMESVGELLLIRSFSVEADNLPTVEAGCIYFMKQNLANNKQHVENDAPLWMVDGEVGGDEGMAEA</sequence>
<evidence type="ECO:0000313" key="2">
    <source>
        <dbReference type="EMBL" id="BAD09905.1"/>
    </source>
</evidence>
<dbReference type="EMBL" id="AP004702">
    <property type="protein sequence ID" value="BAD09891.1"/>
    <property type="molecule type" value="Genomic_DNA"/>
</dbReference>
<organism evidence="2 3">
    <name type="scientific">Oryza sativa subsp. japonica</name>
    <name type="common">Rice</name>
    <dbReference type="NCBI Taxonomy" id="39947"/>
    <lineage>
        <taxon>Eukaryota</taxon>
        <taxon>Viridiplantae</taxon>
        <taxon>Streptophyta</taxon>
        <taxon>Embryophyta</taxon>
        <taxon>Tracheophyta</taxon>
        <taxon>Spermatophyta</taxon>
        <taxon>Magnoliopsida</taxon>
        <taxon>Liliopsida</taxon>
        <taxon>Poales</taxon>
        <taxon>Poaceae</taxon>
        <taxon>BOP clade</taxon>
        <taxon>Oryzoideae</taxon>
        <taxon>Oryzeae</taxon>
        <taxon>Oryzinae</taxon>
        <taxon>Oryza</taxon>
        <taxon>Oryza sativa</taxon>
    </lineage>
</organism>
<accession>Q6Z9G6</accession>
<dbReference type="AlphaFoldDB" id="Q6Z9G6"/>
<dbReference type="Proteomes" id="UP000000763">
    <property type="component" value="Chromosome 8"/>
</dbReference>
<reference evidence="3" key="3">
    <citation type="journal article" date="2005" name="Nature">
        <title>The map-based sequence of the rice genome.</title>
        <authorList>
            <consortium name="International rice genome sequencing project (IRGSP)"/>
            <person name="Matsumoto T."/>
            <person name="Wu J."/>
            <person name="Kanamori H."/>
            <person name="Katayose Y."/>
            <person name="Fujisawa M."/>
            <person name="Namiki N."/>
            <person name="Mizuno H."/>
            <person name="Yamamoto K."/>
            <person name="Antonio B.A."/>
            <person name="Baba T."/>
            <person name="Sakata K."/>
            <person name="Nagamura Y."/>
            <person name="Aoki H."/>
            <person name="Arikawa K."/>
            <person name="Arita K."/>
            <person name="Bito T."/>
            <person name="Chiden Y."/>
            <person name="Fujitsuka N."/>
            <person name="Fukunaka R."/>
            <person name="Hamada M."/>
            <person name="Harada C."/>
            <person name="Hayashi A."/>
            <person name="Hijishita S."/>
            <person name="Honda M."/>
            <person name="Hosokawa S."/>
            <person name="Ichikawa Y."/>
            <person name="Idonuma A."/>
            <person name="Iijima M."/>
            <person name="Ikeda M."/>
            <person name="Ikeno M."/>
            <person name="Ito K."/>
            <person name="Ito S."/>
            <person name="Ito T."/>
            <person name="Ito Y."/>
            <person name="Ito Y."/>
            <person name="Iwabuchi A."/>
            <person name="Kamiya K."/>
            <person name="Karasawa W."/>
            <person name="Kurita K."/>
            <person name="Katagiri S."/>
            <person name="Kikuta A."/>
            <person name="Kobayashi H."/>
            <person name="Kobayashi N."/>
            <person name="Machita K."/>
            <person name="Maehara T."/>
            <person name="Masukawa M."/>
            <person name="Mizubayashi T."/>
            <person name="Mukai Y."/>
            <person name="Nagasaki H."/>
            <person name="Nagata Y."/>
            <person name="Naito S."/>
            <person name="Nakashima M."/>
            <person name="Nakama Y."/>
            <person name="Nakamichi Y."/>
            <person name="Nakamura M."/>
            <person name="Meguro A."/>
            <person name="Negishi M."/>
            <person name="Ohta I."/>
            <person name="Ohta T."/>
            <person name="Okamoto M."/>
            <person name="Ono N."/>
            <person name="Saji S."/>
            <person name="Sakaguchi M."/>
            <person name="Sakai K."/>
            <person name="Shibata M."/>
            <person name="Shimokawa T."/>
            <person name="Song J."/>
            <person name="Takazaki Y."/>
            <person name="Terasawa K."/>
            <person name="Tsugane M."/>
            <person name="Tsuji K."/>
            <person name="Ueda S."/>
            <person name="Waki K."/>
            <person name="Yamagata H."/>
            <person name="Yamamoto M."/>
            <person name="Yamamoto S."/>
            <person name="Yamane H."/>
            <person name="Yoshiki S."/>
            <person name="Yoshihara R."/>
            <person name="Yukawa K."/>
            <person name="Zhong H."/>
            <person name="Yano M."/>
            <person name="Yuan Q."/>
            <person name="Ouyang S."/>
            <person name="Liu J."/>
            <person name="Jones K.M."/>
            <person name="Gansberger K."/>
            <person name="Moffat K."/>
            <person name="Hill J."/>
            <person name="Bera J."/>
            <person name="Fadrosh D."/>
            <person name="Jin S."/>
            <person name="Johri S."/>
            <person name="Kim M."/>
            <person name="Overton L."/>
            <person name="Reardon M."/>
            <person name="Tsitrin T."/>
            <person name="Vuong H."/>
            <person name="Weaver B."/>
            <person name="Ciecko A."/>
            <person name="Tallon L."/>
            <person name="Jackson J."/>
            <person name="Pai G."/>
            <person name="Aken S.V."/>
            <person name="Utterback T."/>
            <person name="Reidmuller S."/>
            <person name="Feldblyum T."/>
            <person name="Hsiao J."/>
            <person name="Zismann V."/>
            <person name="Iobst S."/>
            <person name="de Vazeille A.R."/>
            <person name="Buell C.R."/>
            <person name="Ying K."/>
            <person name="Li Y."/>
            <person name="Lu T."/>
            <person name="Huang Y."/>
            <person name="Zhao Q."/>
            <person name="Feng Q."/>
            <person name="Zhang L."/>
            <person name="Zhu J."/>
            <person name="Weng Q."/>
            <person name="Mu J."/>
            <person name="Lu Y."/>
            <person name="Fan D."/>
            <person name="Liu Y."/>
            <person name="Guan J."/>
            <person name="Zhang Y."/>
            <person name="Yu S."/>
            <person name="Liu X."/>
            <person name="Zhang Y."/>
            <person name="Hong G."/>
            <person name="Han B."/>
            <person name="Choisne N."/>
            <person name="Demange N."/>
            <person name="Orjeda G."/>
            <person name="Samain S."/>
            <person name="Cattolico L."/>
            <person name="Pelletier E."/>
            <person name="Couloux A."/>
            <person name="Segurens B."/>
            <person name="Wincker P."/>
            <person name="D'Hont A."/>
            <person name="Scarpelli C."/>
            <person name="Weissenbach J."/>
            <person name="Salanoubat M."/>
            <person name="Quetier F."/>
            <person name="Yu Y."/>
            <person name="Kim H.R."/>
            <person name="Rambo T."/>
            <person name="Currie J."/>
            <person name="Collura K."/>
            <person name="Luo M."/>
            <person name="Yang T."/>
            <person name="Ammiraju J.S.S."/>
            <person name="Engler F."/>
            <person name="Soderlund C."/>
            <person name="Wing R.A."/>
            <person name="Palmer L.E."/>
            <person name="de la Bastide M."/>
            <person name="Spiegel L."/>
            <person name="Nascimento L."/>
            <person name="Zutavern T."/>
            <person name="O'Shaughnessy A."/>
            <person name="Dike S."/>
            <person name="Dedhia N."/>
            <person name="Preston R."/>
            <person name="Balija V."/>
            <person name="McCombie W.R."/>
            <person name="Chow T."/>
            <person name="Chen H."/>
            <person name="Chung M."/>
            <person name="Chen C."/>
            <person name="Shaw J."/>
            <person name="Wu H."/>
            <person name="Hsiao K."/>
            <person name="Chao Y."/>
            <person name="Chu M."/>
            <person name="Cheng C."/>
            <person name="Hour A."/>
            <person name="Lee P."/>
            <person name="Lin S."/>
            <person name="Lin Y."/>
            <person name="Liou J."/>
            <person name="Liu S."/>
            <person name="Hsing Y."/>
            <person name="Raghuvanshi S."/>
            <person name="Mohanty A."/>
            <person name="Bharti A.K."/>
            <person name="Gaur A."/>
            <person name="Gupta V."/>
            <person name="Kumar D."/>
            <person name="Ravi V."/>
            <person name="Vij S."/>
            <person name="Kapur A."/>
            <person name="Khurana P."/>
            <person name="Khurana P."/>
            <person name="Khurana J.P."/>
            <person name="Tyagi A.K."/>
            <person name="Gaikwad K."/>
            <person name="Singh A."/>
            <person name="Dalal V."/>
            <person name="Srivastava S."/>
            <person name="Dixit A."/>
            <person name="Pal A.K."/>
            <person name="Ghazi I.A."/>
            <person name="Yadav M."/>
            <person name="Pandit A."/>
            <person name="Bhargava A."/>
            <person name="Sureshbabu K."/>
            <person name="Batra K."/>
            <person name="Sharma T.R."/>
            <person name="Mohapatra T."/>
            <person name="Singh N.K."/>
            <person name="Messing J."/>
            <person name="Nelson A.B."/>
            <person name="Fuks G."/>
            <person name="Kavchok S."/>
            <person name="Keizer G."/>
            <person name="Linton E."/>
            <person name="Llaca V."/>
            <person name="Song R."/>
            <person name="Tanyolac B."/>
            <person name="Young S."/>
            <person name="Ho-Il K."/>
            <person name="Hahn J.H."/>
            <person name="Sangsakoo G."/>
            <person name="Vanavichit A."/>
            <person name="de Mattos Luiz.A.T."/>
            <person name="Zimmer P.D."/>
            <person name="Malone G."/>
            <person name="Dellagostin O."/>
            <person name="de Oliveira A.C."/>
            <person name="Bevan M."/>
            <person name="Bancroft I."/>
            <person name="Minx P."/>
            <person name="Cordum H."/>
            <person name="Wilson R."/>
            <person name="Cheng Z."/>
            <person name="Jin W."/>
            <person name="Jiang J."/>
            <person name="Leong S.A."/>
            <person name="Iwama H."/>
            <person name="Gojobori T."/>
            <person name="Itoh T."/>
            <person name="Niimura Y."/>
            <person name="Fujii Y."/>
            <person name="Habara T."/>
            <person name="Sakai H."/>
            <person name="Sato Y."/>
            <person name="Wilson G."/>
            <person name="Kumar K."/>
            <person name="McCouch S."/>
            <person name="Juretic N."/>
            <person name="Hoen D."/>
            <person name="Wright S."/>
            <person name="Bruskiewich R."/>
            <person name="Bureau T."/>
            <person name="Miyao A."/>
            <person name="Hirochika H."/>
            <person name="Nishikawa T."/>
            <person name="Kadowaki K."/>
            <person name="Sugiura M."/>
            <person name="Burr B."/>
            <person name="Sasaki T."/>
        </authorList>
    </citation>
    <scope>NUCLEOTIDE SEQUENCE [LARGE SCALE GENOMIC DNA]</scope>
    <source>
        <strain evidence="3">cv. Nipponbare</strain>
    </source>
</reference>
<name>Q6Z9G6_ORYSJ</name>
<protein>
    <submittedName>
        <fullName evidence="2">Uncharacterized protein</fullName>
    </submittedName>
</protein>
<proteinExistence type="predicted"/>
<evidence type="ECO:0000313" key="3">
    <source>
        <dbReference type="Proteomes" id="UP000000763"/>
    </source>
</evidence>
<dbReference type="EMBL" id="AP004703">
    <property type="protein sequence ID" value="BAD09905.1"/>
    <property type="molecule type" value="Genomic_DNA"/>
</dbReference>